<protein>
    <submittedName>
        <fullName evidence="3">Uncharacterized protein</fullName>
    </submittedName>
</protein>
<dbReference type="Proteomes" id="UP000272471">
    <property type="component" value="Unassembled WGS sequence"/>
</dbReference>
<dbReference type="RefSeq" id="WP_004666838.1">
    <property type="nucleotide sequence ID" value="NZ_LGLL01000034.1"/>
</dbReference>
<evidence type="ECO:0000313" key="1">
    <source>
        <dbReference type="EMBL" id="KPC40657.1"/>
    </source>
</evidence>
<reference evidence="1 4" key="2">
    <citation type="submission" date="2015-10" db="EMBL/GenBank/DDBJ databases">
        <title>Comparative genomics and high-throughput reverse genetic screens identify a new phytobacterial MAMP and an Arabidopsis receptor required for immune elicitation.</title>
        <authorList>
            <person name="Mott G.A."/>
            <person name="Thakur S."/>
            <person name="Wang P.W."/>
            <person name="Desveaux D."/>
            <person name="Guttman D.S."/>
        </authorList>
    </citation>
    <scope>NUCLEOTIDE SEQUENCE [LARGE SCALE GENOMIC DNA]</scope>
    <source>
        <strain evidence="1 4">BR1</strain>
    </source>
</reference>
<reference evidence="5 6" key="3">
    <citation type="submission" date="2018-08" db="EMBL/GenBank/DDBJ databases">
        <title>Recombination of ecologically and evolutionarily significant loci maintains genetic cohesion in the Pseudomonas syringae species complex.</title>
        <authorList>
            <person name="Dillon M."/>
            <person name="Thakur S."/>
            <person name="Almeida R.N.D."/>
            <person name="Weir B.S."/>
            <person name="Guttman D.S."/>
        </authorList>
    </citation>
    <scope>NUCLEOTIDE SEQUENCE [LARGE SCALE GENOMIC DNA]</scope>
    <source>
        <strain evidence="3 5">ICMP 4182</strain>
        <strain evidence="2 6">ICMP 6372</strain>
    </source>
</reference>
<gene>
    <name evidence="1" type="ORF">AC496_1511</name>
    <name evidence="3" type="ORF">ALQ11_200085</name>
    <name evidence="2" type="ORF">ALQ42_200081</name>
</gene>
<evidence type="ECO:0000313" key="2">
    <source>
        <dbReference type="EMBL" id="RMO33529.1"/>
    </source>
</evidence>
<dbReference type="AlphaFoldDB" id="A0A0P9R1J7"/>
<dbReference type="Proteomes" id="UP000037836">
    <property type="component" value="Unassembled WGS sequence"/>
</dbReference>
<dbReference type="EMBL" id="RBPS01000271">
    <property type="protein sequence ID" value="RMO33529.1"/>
    <property type="molecule type" value="Genomic_DNA"/>
</dbReference>
<reference evidence="1 4" key="1">
    <citation type="submission" date="2015-07" db="EMBL/GenBank/DDBJ databases">
        <authorList>
            <person name="O'Brien H.E."/>
            <person name="Thakur S."/>
            <person name="Gong Y."/>
            <person name="Wang P.W."/>
            <person name="Guttman D.S."/>
        </authorList>
    </citation>
    <scope>NUCLEOTIDE SEQUENCE [LARGE SCALE GENOMIC DNA]</scope>
    <source>
        <strain evidence="1 4">BR1</strain>
    </source>
</reference>
<evidence type="ECO:0000313" key="5">
    <source>
        <dbReference type="Proteomes" id="UP000272471"/>
    </source>
</evidence>
<dbReference type="EMBL" id="LGLO01000088">
    <property type="protein sequence ID" value="KPC40657.1"/>
    <property type="molecule type" value="Genomic_DNA"/>
</dbReference>
<sequence length="77" mass="8447">MPVTYTPINKCAPGMWPMNYAARLVKGSTDVMFAIGTDNRKDARARLDDLEVSIKMLRDSLDQMAIADESAAGIPDD</sequence>
<proteinExistence type="predicted"/>
<dbReference type="Proteomes" id="UP000273536">
    <property type="component" value="Unassembled WGS sequence"/>
</dbReference>
<accession>A0A0P9R1J7</accession>
<evidence type="ECO:0000313" key="3">
    <source>
        <dbReference type="EMBL" id="RMQ08731.1"/>
    </source>
</evidence>
<dbReference type="EMBL" id="RBQX01000317">
    <property type="protein sequence ID" value="RMQ08731.1"/>
    <property type="molecule type" value="Genomic_DNA"/>
</dbReference>
<evidence type="ECO:0000313" key="6">
    <source>
        <dbReference type="Proteomes" id="UP000273536"/>
    </source>
</evidence>
<evidence type="ECO:0000313" key="4">
    <source>
        <dbReference type="Proteomes" id="UP000037836"/>
    </source>
</evidence>
<keyword evidence="4" id="KW-1185">Reference proteome</keyword>
<comment type="caution">
    <text evidence="3">The sequence shown here is derived from an EMBL/GenBank/DDBJ whole genome shotgun (WGS) entry which is preliminary data.</text>
</comment>
<name>A0A0P9R1J7_PSESG</name>
<organism evidence="3 5">
    <name type="scientific">Pseudomonas savastanoi pv. glycinea</name>
    <name type="common">Pseudomonas syringae pv. glycinea</name>
    <dbReference type="NCBI Taxonomy" id="318"/>
    <lineage>
        <taxon>Bacteria</taxon>
        <taxon>Pseudomonadati</taxon>
        <taxon>Pseudomonadota</taxon>
        <taxon>Gammaproteobacteria</taxon>
        <taxon>Pseudomonadales</taxon>
        <taxon>Pseudomonadaceae</taxon>
        <taxon>Pseudomonas</taxon>
    </lineage>
</organism>